<evidence type="ECO:0000313" key="4">
    <source>
        <dbReference type="Proteomes" id="UP000318717"/>
    </source>
</evidence>
<dbReference type="Pfam" id="PF05232">
    <property type="entry name" value="BTP"/>
    <property type="match status" value="1"/>
</dbReference>
<dbReference type="AlphaFoldDB" id="A0A4Y3HQJ4"/>
<dbReference type="InterPro" id="IPR007896">
    <property type="entry name" value="BTP_bacteria"/>
</dbReference>
<reference evidence="3 4" key="1">
    <citation type="submission" date="2019-06" db="EMBL/GenBank/DDBJ databases">
        <title>Whole genome shotgun sequence of Vibrio inusitatus NBRC 102082.</title>
        <authorList>
            <person name="Hosoyama A."/>
            <person name="Uohara A."/>
            <person name="Ohji S."/>
            <person name="Ichikawa N."/>
        </authorList>
    </citation>
    <scope>NUCLEOTIDE SEQUENCE [LARGE SCALE GENOMIC DNA]</scope>
    <source>
        <strain evidence="3 4">NBRC 102082</strain>
    </source>
</reference>
<feature type="domain" description="Chlorhexidine efflux transporter" evidence="2">
    <location>
        <begin position="80"/>
        <end position="141"/>
    </location>
</feature>
<name>A0A4Y3HQJ4_9VIBR</name>
<feature type="transmembrane region" description="Helical" evidence="1">
    <location>
        <begin position="17"/>
        <end position="36"/>
    </location>
</feature>
<evidence type="ECO:0000259" key="2">
    <source>
        <dbReference type="Pfam" id="PF05232"/>
    </source>
</evidence>
<dbReference type="Proteomes" id="UP000318717">
    <property type="component" value="Unassembled WGS sequence"/>
</dbReference>
<dbReference type="EMBL" id="BJLF01000001">
    <property type="protein sequence ID" value="GEA49429.1"/>
    <property type="molecule type" value="Genomic_DNA"/>
</dbReference>
<sequence>MNQQTYTQPIRPLKSRLLRALTLEGGILLLVAPVFIDDFADINLVNGKILLLITAAIFWNAAYNFGFDTYLWKWRRSLEKSVKCRLVYALLFQVGLFVISAPILFSMFDSSFWQVMSADLWFSILVFAYTYFTNSLYDKFF</sequence>
<keyword evidence="1" id="KW-0472">Membrane</keyword>
<protein>
    <recommendedName>
        <fullName evidence="2">Chlorhexidine efflux transporter domain-containing protein</fullName>
    </recommendedName>
</protein>
<accession>A0A4Y3HQJ4</accession>
<gene>
    <name evidence="3" type="ORF">VIN01S_02330</name>
</gene>
<keyword evidence="4" id="KW-1185">Reference proteome</keyword>
<comment type="caution">
    <text evidence="3">The sequence shown here is derived from an EMBL/GenBank/DDBJ whole genome shotgun (WGS) entry which is preliminary data.</text>
</comment>
<evidence type="ECO:0000256" key="1">
    <source>
        <dbReference type="SAM" id="Phobius"/>
    </source>
</evidence>
<evidence type="ECO:0000313" key="3">
    <source>
        <dbReference type="EMBL" id="GEA49429.1"/>
    </source>
</evidence>
<feature type="transmembrane region" description="Helical" evidence="1">
    <location>
        <begin position="86"/>
        <end position="105"/>
    </location>
</feature>
<feature type="transmembrane region" description="Helical" evidence="1">
    <location>
        <begin position="48"/>
        <end position="65"/>
    </location>
</feature>
<dbReference type="OrthoDB" id="1631120at2"/>
<organism evidence="3 4">
    <name type="scientific">Vibrio inusitatus NBRC 102082</name>
    <dbReference type="NCBI Taxonomy" id="1219070"/>
    <lineage>
        <taxon>Bacteria</taxon>
        <taxon>Pseudomonadati</taxon>
        <taxon>Pseudomonadota</taxon>
        <taxon>Gammaproteobacteria</taxon>
        <taxon>Vibrionales</taxon>
        <taxon>Vibrionaceae</taxon>
        <taxon>Vibrio</taxon>
    </lineage>
</organism>
<feature type="transmembrane region" description="Helical" evidence="1">
    <location>
        <begin position="111"/>
        <end position="132"/>
    </location>
</feature>
<proteinExistence type="predicted"/>
<keyword evidence="1" id="KW-1133">Transmembrane helix</keyword>
<keyword evidence="1" id="KW-0812">Transmembrane</keyword>
<dbReference type="RefSeq" id="WP_141343787.1">
    <property type="nucleotide sequence ID" value="NZ_BJLF01000001.1"/>
</dbReference>